<proteinExistence type="predicted"/>
<dbReference type="EMBL" id="LT670818">
    <property type="protein sequence ID" value="SHH49846.1"/>
    <property type="molecule type" value="Genomic_DNA"/>
</dbReference>
<reference evidence="1 2" key="1">
    <citation type="submission" date="2016-11" db="EMBL/GenBank/DDBJ databases">
        <authorList>
            <person name="Jaros S."/>
            <person name="Januszkiewicz K."/>
            <person name="Wedrychowicz H."/>
        </authorList>
    </citation>
    <scope>NUCLEOTIDE SEQUENCE [LARGE SCALE GENOMIC DNA]</scope>
    <source>
        <strain evidence="1 2">GAS242</strain>
    </source>
</reference>
<dbReference type="AlphaFoldDB" id="A0A1M5TGK4"/>
<sequence length="70" mass="8181">MASLDRLDYIVPMTDALKKLLEAAKTAKPTPEQQEQQRRSFVYGNTHFENELITREMIDREAEKLAKDEK</sequence>
<protein>
    <submittedName>
        <fullName evidence="1">Uncharacterized protein</fullName>
    </submittedName>
</protein>
<evidence type="ECO:0000313" key="2">
    <source>
        <dbReference type="Proteomes" id="UP000190675"/>
    </source>
</evidence>
<evidence type="ECO:0000313" key="1">
    <source>
        <dbReference type="EMBL" id="SHH49846.1"/>
    </source>
</evidence>
<dbReference type="Proteomes" id="UP000190675">
    <property type="component" value="Chromosome I"/>
</dbReference>
<gene>
    <name evidence="1" type="ORF">SAMN05444169_7771</name>
</gene>
<accession>A0A1M5TGK4</accession>
<name>A0A1M5TGK4_9BRAD</name>
<organism evidence="1 2">
    <name type="scientific">Bradyrhizobium erythrophlei</name>
    <dbReference type="NCBI Taxonomy" id="1437360"/>
    <lineage>
        <taxon>Bacteria</taxon>
        <taxon>Pseudomonadati</taxon>
        <taxon>Pseudomonadota</taxon>
        <taxon>Alphaproteobacteria</taxon>
        <taxon>Hyphomicrobiales</taxon>
        <taxon>Nitrobacteraceae</taxon>
        <taxon>Bradyrhizobium</taxon>
    </lineage>
</organism>